<organism evidence="2 3">
    <name type="scientific">Bizionia sediminis</name>
    <dbReference type="NCBI Taxonomy" id="1737064"/>
    <lineage>
        <taxon>Bacteria</taxon>
        <taxon>Pseudomonadati</taxon>
        <taxon>Bacteroidota</taxon>
        <taxon>Flavobacteriia</taxon>
        <taxon>Flavobacteriales</taxon>
        <taxon>Flavobacteriaceae</taxon>
        <taxon>Bizionia</taxon>
    </lineage>
</organism>
<feature type="transmembrane region" description="Helical" evidence="1">
    <location>
        <begin position="103"/>
        <end position="123"/>
    </location>
</feature>
<feature type="transmembrane region" description="Helical" evidence="1">
    <location>
        <begin position="48"/>
        <end position="68"/>
    </location>
</feature>
<keyword evidence="1" id="KW-0812">Transmembrane</keyword>
<accession>A0ABW5KUU1</accession>
<reference evidence="3" key="1">
    <citation type="journal article" date="2019" name="Int. J. Syst. Evol. Microbiol.">
        <title>The Global Catalogue of Microorganisms (GCM) 10K type strain sequencing project: providing services to taxonomists for standard genome sequencing and annotation.</title>
        <authorList>
            <consortium name="The Broad Institute Genomics Platform"/>
            <consortium name="The Broad Institute Genome Sequencing Center for Infectious Disease"/>
            <person name="Wu L."/>
            <person name="Ma J."/>
        </authorList>
    </citation>
    <scope>NUCLEOTIDE SEQUENCE [LARGE SCALE GENOMIC DNA]</scope>
    <source>
        <strain evidence="3">KCTC 42587</strain>
    </source>
</reference>
<sequence length="138" mass="15585">MPINKQEFTSKIHLIISVCIVLPVALVYGFKPALLFNIHINTTDAHHFFKAVMGLYIGFSVLWLLGIFNKTYLKMALVSNCIFMFGIGFGRLLGYILEGTPTVIYQIGLVGELLLACYGFWVLQRHTVKKEISNNKKS</sequence>
<evidence type="ECO:0000313" key="3">
    <source>
        <dbReference type="Proteomes" id="UP001597472"/>
    </source>
</evidence>
<evidence type="ECO:0000256" key="1">
    <source>
        <dbReference type="SAM" id="Phobius"/>
    </source>
</evidence>
<name>A0ABW5KUU1_9FLAO</name>
<dbReference type="Proteomes" id="UP001597472">
    <property type="component" value="Unassembled WGS sequence"/>
</dbReference>
<dbReference type="RefSeq" id="WP_376892628.1">
    <property type="nucleotide sequence ID" value="NZ_JBHULS010000002.1"/>
</dbReference>
<dbReference type="Pfam" id="PF14248">
    <property type="entry name" value="DUF4345"/>
    <property type="match status" value="1"/>
</dbReference>
<comment type="caution">
    <text evidence="2">The sequence shown here is derived from an EMBL/GenBank/DDBJ whole genome shotgun (WGS) entry which is preliminary data.</text>
</comment>
<keyword evidence="1" id="KW-1133">Transmembrane helix</keyword>
<keyword evidence="1" id="KW-0472">Membrane</keyword>
<evidence type="ECO:0000313" key="2">
    <source>
        <dbReference type="EMBL" id="MFD2551481.1"/>
    </source>
</evidence>
<dbReference type="InterPro" id="IPR025597">
    <property type="entry name" value="DUF4345"/>
</dbReference>
<protein>
    <submittedName>
        <fullName evidence="2">DUF4345 domain-containing protein</fullName>
    </submittedName>
</protein>
<dbReference type="EMBL" id="JBHULS010000002">
    <property type="protein sequence ID" value="MFD2551481.1"/>
    <property type="molecule type" value="Genomic_DNA"/>
</dbReference>
<feature type="transmembrane region" description="Helical" evidence="1">
    <location>
        <begin position="75"/>
        <end position="97"/>
    </location>
</feature>
<feature type="transmembrane region" description="Helical" evidence="1">
    <location>
        <begin position="12"/>
        <end position="28"/>
    </location>
</feature>
<proteinExistence type="predicted"/>
<keyword evidence="3" id="KW-1185">Reference proteome</keyword>
<gene>
    <name evidence="2" type="ORF">ACFSQP_06600</name>
</gene>